<accession>A0A3P6T7E6</accession>
<dbReference type="Pfam" id="PF00389">
    <property type="entry name" value="2-Hacid_dh"/>
    <property type="match status" value="1"/>
</dbReference>
<name>A0A3P6T7E6_CYLGO</name>
<dbReference type="OrthoDB" id="9991913at2759"/>
<dbReference type="GO" id="GO:0006357">
    <property type="term" value="P:regulation of transcription by RNA polymerase II"/>
    <property type="evidence" value="ECO:0007669"/>
    <property type="project" value="TreeGrafter"/>
</dbReference>
<dbReference type="SUPFAM" id="SSF52283">
    <property type="entry name" value="Formate/glycerate dehydrogenase catalytic domain-like"/>
    <property type="match status" value="1"/>
</dbReference>
<dbReference type="EMBL" id="UYRV01016222">
    <property type="protein sequence ID" value="VDK61768.1"/>
    <property type="molecule type" value="Genomic_DNA"/>
</dbReference>
<dbReference type="Gene3D" id="3.40.50.720">
    <property type="entry name" value="NAD(P)-binding Rossmann-like Domain"/>
    <property type="match status" value="1"/>
</dbReference>
<dbReference type="GO" id="GO:0005634">
    <property type="term" value="C:nucleus"/>
    <property type="evidence" value="ECO:0007669"/>
    <property type="project" value="TreeGrafter"/>
</dbReference>
<dbReference type="GO" id="GO:0001221">
    <property type="term" value="F:transcription coregulator binding"/>
    <property type="evidence" value="ECO:0007669"/>
    <property type="project" value="TreeGrafter"/>
</dbReference>
<dbReference type="GO" id="GO:0140297">
    <property type="term" value="F:DNA-binding transcription factor binding"/>
    <property type="evidence" value="ECO:0007669"/>
    <property type="project" value="TreeGrafter"/>
</dbReference>
<evidence type="ECO:0000313" key="3">
    <source>
        <dbReference type="Proteomes" id="UP000271889"/>
    </source>
</evidence>
<evidence type="ECO:0000313" key="2">
    <source>
        <dbReference type="EMBL" id="VDK61768.1"/>
    </source>
</evidence>
<dbReference type="GO" id="GO:0003714">
    <property type="term" value="F:transcription corepressor activity"/>
    <property type="evidence" value="ECO:0007669"/>
    <property type="project" value="TreeGrafter"/>
</dbReference>
<reference evidence="2 3" key="1">
    <citation type="submission" date="2018-11" db="EMBL/GenBank/DDBJ databases">
        <authorList>
            <consortium name="Pathogen Informatics"/>
        </authorList>
    </citation>
    <scope>NUCLEOTIDE SEQUENCE [LARGE SCALE GENOMIC DNA]</scope>
</reference>
<sequence length="123" mass="14318">MIQVLNEAVAALMYHSIKLEKEDLEKFKALRVVVKIGYGFDNIDVKAATELGEEMIMSEYRSHMSVKVVFPIFDWRRDVCMHCEQIALPYRLSNKCPRPVSPVERLSLSRNGRKCYLRFGHIL</sequence>
<proteinExistence type="predicted"/>
<dbReference type="InterPro" id="IPR006139">
    <property type="entry name" value="D-isomer_2_OHA_DH_cat_dom"/>
</dbReference>
<dbReference type="GO" id="GO:0003713">
    <property type="term" value="F:transcription coactivator activity"/>
    <property type="evidence" value="ECO:0007669"/>
    <property type="project" value="TreeGrafter"/>
</dbReference>
<dbReference type="GO" id="GO:0016616">
    <property type="term" value="F:oxidoreductase activity, acting on the CH-OH group of donors, NAD or NADP as acceptor"/>
    <property type="evidence" value="ECO:0007669"/>
    <property type="project" value="InterPro"/>
</dbReference>
<protein>
    <recommendedName>
        <fullName evidence="1">D-isomer specific 2-hydroxyacid dehydrogenase catalytic domain-containing protein</fullName>
    </recommendedName>
</protein>
<dbReference type="GO" id="GO:0051287">
    <property type="term" value="F:NAD binding"/>
    <property type="evidence" value="ECO:0007669"/>
    <property type="project" value="InterPro"/>
</dbReference>
<dbReference type="AlphaFoldDB" id="A0A3P6T7E6"/>
<dbReference type="PANTHER" id="PTHR46029">
    <property type="entry name" value="C-TERMINAL-BINDING PROTEIN"/>
    <property type="match status" value="1"/>
</dbReference>
<keyword evidence="3" id="KW-1185">Reference proteome</keyword>
<dbReference type="PANTHER" id="PTHR46029:SF7">
    <property type="entry name" value="C-TERMINAL-BINDING PROTEIN"/>
    <property type="match status" value="1"/>
</dbReference>
<evidence type="ECO:0000259" key="1">
    <source>
        <dbReference type="Pfam" id="PF00389"/>
    </source>
</evidence>
<feature type="domain" description="D-isomer specific 2-hydroxyacid dehydrogenase catalytic" evidence="1">
    <location>
        <begin position="6"/>
        <end position="52"/>
    </location>
</feature>
<dbReference type="Proteomes" id="UP000271889">
    <property type="component" value="Unassembled WGS sequence"/>
</dbReference>
<dbReference type="InterPro" id="IPR051638">
    <property type="entry name" value="CTBP_dehydrogenase"/>
</dbReference>
<gene>
    <name evidence="2" type="ORF">CGOC_LOCUS5361</name>
</gene>
<organism evidence="2 3">
    <name type="scientific">Cylicostephanus goldi</name>
    <name type="common">Nematode worm</name>
    <dbReference type="NCBI Taxonomy" id="71465"/>
    <lineage>
        <taxon>Eukaryota</taxon>
        <taxon>Metazoa</taxon>
        <taxon>Ecdysozoa</taxon>
        <taxon>Nematoda</taxon>
        <taxon>Chromadorea</taxon>
        <taxon>Rhabditida</taxon>
        <taxon>Rhabditina</taxon>
        <taxon>Rhabditomorpha</taxon>
        <taxon>Strongyloidea</taxon>
        <taxon>Strongylidae</taxon>
        <taxon>Cylicostephanus</taxon>
    </lineage>
</organism>